<keyword evidence="2" id="KW-1185">Reference proteome</keyword>
<gene>
    <name evidence="1" type="ORF">PU648_22115</name>
</gene>
<accession>A0ABU3UM58</accession>
<name>A0ABU3UM58_9ACTN</name>
<organism evidence="1 2">
    <name type="scientific">Streptomyces mirabilis</name>
    <dbReference type="NCBI Taxonomy" id="68239"/>
    <lineage>
        <taxon>Bacteria</taxon>
        <taxon>Bacillati</taxon>
        <taxon>Actinomycetota</taxon>
        <taxon>Actinomycetes</taxon>
        <taxon>Kitasatosporales</taxon>
        <taxon>Streptomycetaceae</taxon>
        <taxon>Streptomyces</taxon>
    </lineage>
</organism>
<evidence type="ECO:0000313" key="1">
    <source>
        <dbReference type="EMBL" id="MDU8994996.1"/>
    </source>
</evidence>
<reference evidence="1 2" key="1">
    <citation type="submission" date="2023-02" db="EMBL/GenBank/DDBJ databases">
        <authorList>
            <person name="Maleckis M."/>
        </authorList>
    </citation>
    <scope>NUCLEOTIDE SEQUENCE [LARGE SCALE GENOMIC DNA]</scope>
    <source>
        <strain evidence="1 2">P8-A2</strain>
    </source>
</reference>
<dbReference type="RefSeq" id="WP_266995779.1">
    <property type="nucleotide sequence ID" value="NZ_CP107955.1"/>
</dbReference>
<protein>
    <submittedName>
        <fullName evidence="1">Uncharacterized protein</fullName>
    </submittedName>
</protein>
<dbReference type="Proteomes" id="UP001257627">
    <property type="component" value="Unassembled WGS sequence"/>
</dbReference>
<evidence type="ECO:0000313" key="2">
    <source>
        <dbReference type="Proteomes" id="UP001257627"/>
    </source>
</evidence>
<sequence>MTTYIGAVFNNGFVSRLLDLSLRVNTSEDEDFEHEIARLCRSMQRTQGASWVLPLATAAATVDLVAEVLASSLRTRLPAGFEERLTLAADGGSVEEYLSDTALAIRKLDSEVVPGYGELPMAPWEVSLAFPEVIDFKYWVETDEFETLDECLWAGFDSMHPGECASRATALVAQAQEALLLFPDPDVLRSTLSQSIPWASRNVLREIVRKGNEHLAELHGISGR</sequence>
<proteinExistence type="predicted"/>
<comment type="caution">
    <text evidence="1">The sequence shown here is derived from an EMBL/GenBank/DDBJ whole genome shotgun (WGS) entry which is preliminary data.</text>
</comment>
<dbReference type="EMBL" id="JARAKF010000001">
    <property type="protein sequence ID" value="MDU8994996.1"/>
    <property type="molecule type" value="Genomic_DNA"/>
</dbReference>